<organism evidence="1 2">
    <name type="scientific">Phytophthora megakarya</name>
    <dbReference type="NCBI Taxonomy" id="4795"/>
    <lineage>
        <taxon>Eukaryota</taxon>
        <taxon>Sar</taxon>
        <taxon>Stramenopiles</taxon>
        <taxon>Oomycota</taxon>
        <taxon>Peronosporomycetes</taxon>
        <taxon>Peronosporales</taxon>
        <taxon>Peronosporaceae</taxon>
        <taxon>Phytophthora</taxon>
    </lineage>
</organism>
<comment type="caution">
    <text evidence="1">The sequence shown here is derived from an EMBL/GenBank/DDBJ whole genome shotgun (WGS) entry which is preliminary data.</text>
</comment>
<dbReference type="EMBL" id="NBNE01002007">
    <property type="protein sequence ID" value="OWZ11860.1"/>
    <property type="molecule type" value="Genomic_DNA"/>
</dbReference>
<evidence type="ECO:0000313" key="1">
    <source>
        <dbReference type="EMBL" id="OWZ11860.1"/>
    </source>
</evidence>
<reference evidence="2" key="1">
    <citation type="submission" date="2017-03" db="EMBL/GenBank/DDBJ databases">
        <title>Phytopthora megakarya and P. palmivora, two closely related causual agents of cacao black pod achieved similar genome size and gene model numbers by different mechanisms.</title>
        <authorList>
            <person name="Ali S."/>
            <person name="Shao J."/>
            <person name="Larry D.J."/>
            <person name="Kronmiller B."/>
            <person name="Shen D."/>
            <person name="Strem M.D."/>
            <person name="Melnick R.L."/>
            <person name="Guiltinan M.J."/>
            <person name="Tyler B.M."/>
            <person name="Meinhardt L.W."/>
            <person name="Bailey B.A."/>
        </authorList>
    </citation>
    <scope>NUCLEOTIDE SEQUENCE [LARGE SCALE GENOMIC DNA]</scope>
    <source>
        <strain evidence="2">zdho120</strain>
    </source>
</reference>
<keyword evidence="2" id="KW-1185">Reference proteome</keyword>
<protein>
    <recommendedName>
        <fullName evidence="3">Chromo domain-containing protein</fullName>
    </recommendedName>
</protein>
<dbReference type="Proteomes" id="UP000198211">
    <property type="component" value="Unassembled WGS sequence"/>
</dbReference>
<dbReference type="SUPFAM" id="SSF54160">
    <property type="entry name" value="Chromo domain-like"/>
    <property type="match status" value="1"/>
</dbReference>
<gene>
    <name evidence="1" type="ORF">PHMEG_00015055</name>
</gene>
<dbReference type="InterPro" id="IPR016197">
    <property type="entry name" value="Chromo-like_dom_sf"/>
</dbReference>
<evidence type="ECO:0008006" key="3">
    <source>
        <dbReference type="Google" id="ProtNLM"/>
    </source>
</evidence>
<dbReference type="AlphaFoldDB" id="A0A225W4T2"/>
<evidence type="ECO:0000313" key="2">
    <source>
        <dbReference type="Proteomes" id="UP000198211"/>
    </source>
</evidence>
<proteinExistence type="predicted"/>
<name>A0A225W4T2_9STRA</name>
<accession>A0A225W4T2</accession>
<sequence>MALIERHDSFKIKLKVDEYAYELELPDRSGYRIYPVVHVSRMKLDNEVNNRPTTRFVPEIAKGPILDFDQKLLPGNPWVPDQRGGEYEVEAILDEIRRLSTIVGRSVRVFKVKWVGYEEPT</sequence>